<feature type="transmembrane region" description="Helical" evidence="6">
    <location>
        <begin position="194"/>
        <end position="215"/>
    </location>
</feature>
<dbReference type="InParanoid" id="A0A3N4L3D5"/>
<comment type="subcellular location">
    <subcellularLocation>
        <location evidence="1">Membrane</location>
        <topology evidence="1">Multi-pass membrane protein</topology>
    </subcellularLocation>
</comment>
<dbReference type="EMBL" id="ML119106">
    <property type="protein sequence ID" value="RPB17387.1"/>
    <property type="molecule type" value="Genomic_DNA"/>
</dbReference>
<feature type="region of interest" description="Disordered" evidence="5">
    <location>
        <begin position="366"/>
        <end position="425"/>
    </location>
</feature>
<dbReference type="SMART" id="SM01417">
    <property type="entry name" value="Solute_trans_a"/>
    <property type="match status" value="1"/>
</dbReference>
<evidence type="ECO:0000256" key="3">
    <source>
        <dbReference type="ARBA" id="ARBA00022989"/>
    </source>
</evidence>
<dbReference type="GO" id="GO:0016020">
    <property type="term" value="C:membrane"/>
    <property type="evidence" value="ECO:0007669"/>
    <property type="project" value="UniProtKB-SubCell"/>
</dbReference>
<evidence type="ECO:0000256" key="2">
    <source>
        <dbReference type="ARBA" id="ARBA00022692"/>
    </source>
</evidence>
<reference evidence="7 8" key="1">
    <citation type="journal article" date="2018" name="Nat. Ecol. Evol.">
        <title>Pezizomycetes genomes reveal the molecular basis of ectomycorrhizal truffle lifestyle.</title>
        <authorList>
            <person name="Murat C."/>
            <person name="Payen T."/>
            <person name="Noel B."/>
            <person name="Kuo A."/>
            <person name="Morin E."/>
            <person name="Chen J."/>
            <person name="Kohler A."/>
            <person name="Krizsan K."/>
            <person name="Balestrini R."/>
            <person name="Da Silva C."/>
            <person name="Montanini B."/>
            <person name="Hainaut M."/>
            <person name="Levati E."/>
            <person name="Barry K.W."/>
            <person name="Belfiori B."/>
            <person name="Cichocki N."/>
            <person name="Clum A."/>
            <person name="Dockter R.B."/>
            <person name="Fauchery L."/>
            <person name="Guy J."/>
            <person name="Iotti M."/>
            <person name="Le Tacon F."/>
            <person name="Lindquist E.A."/>
            <person name="Lipzen A."/>
            <person name="Malagnac F."/>
            <person name="Mello A."/>
            <person name="Molinier V."/>
            <person name="Miyauchi S."/>
            <person name="Poulain J."/>
            <person name="Riccioni C."/>
            <person name="Rubini A."/>
            <person name="Sitrit Y."/>
            <person name="Splivallo R."/>
            <person name="Traeger S."/>
            <person name="Wang M."/>
            <person name="Zifcakova L."/>
            <person name="Wipf D."/>
            <person name="Zambonelli A."/>
            <person name="Paolocci F."/>
            <person name="Nowrousian M."/>
            <person name="Ottonello S."/>
            <person name="Baldrian P."/>
            <person name="Spatafora J.W."/>
            <person name="Henrissat B."/>
            <person name="Nagy L.G."/>
            <person name="Aury J.M."/>
            <person name="Wincker P."/>
            <person name="Grigoriev I.V."/>
            <person name="Bonfante P."/>
            <person name="Martin F.M."/>
        </authorList>
    </citation>
    <scope>NUCLEOTIDE SEQUENCE [LARGE SCALE GENOMIC DNA]</scope>
    <source>
        <strain evidence="7 8">CCBAS932</strain>
    </source>
</reference>
<evidence type="ECO:0000256" key="1">
    <source>
        <dbReference type="ARBA" id="ARBA00004141"/>
    </source>
</evidence>
<evidence type="ECO:0000313" key="7">
    <source>
        <dbReference type="EMBL" id="RPB17387.1"/>
    </source>
</evidence>
<evidence type="ECO:0000256" key="5">
    <source>
        <dbReference type="SAM" id="MobiDB-lite"/>
    </source>
</evidence>
<keyword evidence="4 6" id="KW-0472">Membrane</keyword>
<keyword evidence="8" id="KW-1185">Reference proteome</keyword>
<sequence length="525" mass="58695">MFTATCNSTLSETHWDTDTIVGNLTLHTLGWLICGGCAIIATIISLFLIHQHAGHYTNPNEQRHIIRILLMVPIYAITSWLSYVWYWHAIYWEVARDCYEAFAIAAFFALLCSYIHPTLRGQKNFFAILTVKPWPWPCGRMAQPRSGLTWFNIIWIGVFQYVFIRVAMTITATVTQAKGLYCEESLHPKYAHLWTMFFNMVAVTIAMYCLIAFYLGVKEKLAPNKPFFKLLCIKLVIFFSFWQMILLDLLTSAGAIKSTKYMSLGDISVGFNSLLICFEMIIFAILHLFAFTWKDYDKGPTNMTPVMTSLLDAFNPWDIVRGIARGTRWLICGIGRRERDHEKIRKRLGLEEEASGLVGAAASFAGAGNYSPPPPPPQPTGPDALPTHPAPQKSQQLKVQTAGYGGYSPEPVEMHNSPARSPASYSQQVAVSGYGNALASPHEWHGRYRDQSPSPVELSYPTTNYMPSVTAHQLHGSPVYLHSPNDSAGAGLLPIVGGQSPRPSYKPYEQQGRGQQGGGDYHKPF</sequence>
<feature type="compositionally biased region" description="Pro residues" evidence="5">
    <location>
        <begin position="371"/>
        <end position="380"/>
    </location>
</feature>
<dbReference type="Proteomes" id="UP000277580">
    <property type="component" value="Unassembled WGS sequence"/>
</dbReference>
<protein>
    <submittedName>
        <fullName evidence="7">DUF300-domain-containing protein</fullName>
    </submittedName>
</protein>
<keyword evidence="2 6" id="KW-0812">Transmembrane</keyword>
<dbReference type="PANTHER" id="PTHR23423">
    <property type="entry name" value="ORGANIC SOLUTE TRANSPORTER-RELATED"/>
    <property type="match status" value="1"/>
</dbReference>
<keyword evidence="3 6" id="KW-1133">Transmembrane helix</keyword>
<accession>A0A3N4L3D5</accession>
<feature type="transmembrane region" description="Helical" evidence="6">
    <location>
        <begin position="267"/>
        <end position="293"/>
    </location>
</feature>
<dbReference type="Pfam" id="PF03619">
    <property type="entry name" value="Solute_trans_a"/>
    <property type="match status" value="1"/>
</dbReference>
<feature type="transmembrane region" description="Helical" evidence="6">
    <location>
        <begin position="99"/>
        <end position="116"/>
    </location>
</feature>
<feature type="transmembrane region" description="Helical" evidence="6">
    <location>
        <begin position="227"/>
        <end position="247"/>
    </location>
</feature>
<organism evidence="7 8">
    <name type="scientific">Morchella conica CCBAS932</name>
    <dbReference type="NCBI Taxonomy" id="1392247"/>
    <lineage>
        <taxon>Eukaryota</taxon>
        <taxon>Fungi</taxon>
        <taxon>Dikarya</taxon>
        <taxon>Ascomycota</taxon>
        <taxon>Pezizomycotina</taxon>
        <taxon>Pezizomycetes</taxon>
        <taxon>Pezizales</taxon>
        <taxon>Morchellaceae</taxon>
        <taxon>Morchella</taxon>
    </lineage>
</organism>
<dbReference type="STRING" id="1392247.A0A3N4L3D5"/>
<proteinExistence type="predicted"/>
<feature type="region of interest" description="Disordered" evidence="5">
    <location>
        <begin position="481"/>
        <end position="525"/>
    </location>
</feature>
<feature type="transmembrane region" description="Helical" evidence="6">
    <location>
        <begin position="68"/>
        <end position="87"/>
    </location>
</feature>
<evidence type="ECO:0000256" key="4">
    <source>
        <dbReference type="ARBA" id="ARBA00023136"/>
    </source>
</evidence>
<evidence type="ECO:0000313" key="8">
    <source>
        <dbReference type="Proteomes" id="UP000277580"/>
    </source>
</evidence>
<dbReference type="OrthoDB" id="5348404at2759"/>
<feature type="transmembrane region" description="Helical" evidence="6">
    <location>
        <begin position="29"/>
        <end position="48"/>
    </location>
</feature>
<dbReference type="InterPro" id="IPR005178">
    <property type="entry name" value="Ostalpha/TMEM184C"/>
</dbReference>
<dbReference type="AlphaFoldDB" id="A0A3N4L3D5"/>
<gene>
    <name evidence="7" type="ORF">P167DRAFT_479271</name>
</gene>
<name>A0A3N4L3D5_9PEZI</name>
<feature type="transmembrane region" description="Helical" evidence="6">
    <location>
        <begin position="150"/>
        <end position="174"/>
    </location>
</feature>
<evidence type="ECO:0000256" key="6">
    <source>
        <dbReference type="SAM" id="Phobius"/>
    </source>
</evidence>